<feature type="domain" description="PHTF1/2 N-terminal" evidence="8">
    <location>
        <begin position="6"/>
        <end position="149"/>
    </location>
</feature>
<evidence type="ECO:0000256" key="3">
    <source>
        <dbReference type="ARBA" id="ARBA00022989"/>
    </source>
</evidence>
<dbReference type="STRING" id="28377.ENSACAP00000000151"/>
<evidence type="ECO:0000256" key="7">
    <source>
        <dbReference type="SAM" id="Phobius"/>
    </source>
</evidence>
<dbReference type="GO" id="GO:0016020">
    <property type="term" value="C:membrane"/>
    <property type="evidence" value="ECO:0007669"/>
    <property type="project" value="UniProtKB-SubCell"/>
</dbReference>
<dbReference type="GO" id="GO:0005783">
    <property type="term" value="C:endoplasmic reticulum"/>
    <property type="evidence" value="ECO:0007669"/>
    <property type="project" value="InterPro"/>
</dbReference>
<name>G1K8C4_ANOCA</name>
<evidence type="ECO:0000313" key="10">
    <source>
        <dbReference type="Proteomes" id="UP000001646"/>
    </source>
</evidence>
<feature type="compositionally biased region" description="Low complexity" evidence="6">
    <location>
        <begin position="349"/>
        <end position="360"/>
    </location>
</feature>
<feature type="transmembrane region" description="Helical" evidence="7">
    <location>
        <begin position="128"/>
        <end position="147"/>
    </location>
</feature>
<keyword evidence="2 7" id="KW-0812">Transmembrane</keyword>
<feature type="region of interest" description="Disordered" evidence="6">
    <location>
        <begin position="209"/>
        <end position="242"/>
    </location>
</feature>
<dbReference type="Proteomes" id="UP000001646">
    <property type="component" value="Chromosome 4"/>
</dbReference>
<dbReference type="HOGENOM" id="CLU_013937_0_0_1"/>
<dbReference type="Pfam" id="PF12129">
    <property type="entry name" value="PHTF1-2_N"/>
    <property type="match status" value="1"/>
</dbReference>
<dbReference type="RefSeq" id="XP_008108259.1">
    <property type="nucleotide sequence ID" value="XM_008110052.2"/>
</dbReference>
<evidence type="ECO:0000256" key="5">
    <source>
        <dbReference type="ARBA" id="ARBA00023180"/>
    </source>
</evidence>
<dbReference type="FunCoup" id="G1K8C4">
    <property type="interactions" value="409"/>
</dbReference>
<feature type="transmembrane region" description="Helical" evidence="7">
    <location>
        <begin position="744"/>
        <end position="765"/>
    </location>
</feature>
<dbReference type="AlphaFoldDB" id="G1K8C4"/>
<keyword evidence="4 7" id="KW-0472">Membrane</keyword>
<gene>
    <name evidence="9" type="primary">PHTF1</name>
</gene>
<dbReference type="PANTHER" id="PTHR12680">
    <property type="entry name" value="PUTATIVE HOMEODOMAIN TRANSCRIPTION FACTOR PHTF"/>
    <property type="match status" value="1"/>
</dbReference>
<feature type="transmembrane region" description="Helical" evidence="7">
    <location>
        <begin position="651"/>
        <end position="669"/>
    </location>
</feature>
<dbReference type="InterPro" id="IPR021980">
    <property type="entry name" value="PHTF1/2_N"/>
</dbReference>
<organism evidence="9 10">
    <name type="scientific">Anolis carolinensis</name>
    <name type="common">Green anole</name>
    <name type="synonym">American chameleon</name>
    <dbReference type="NCBI Taxonomy" id="28377"/>
    <lineage>
        <taxon>Eukaryota</taxon>
        <taxon>Metazoa</taxon>
        <taxon>Chordata</taxon>
        <taxon>Craniata</taxon>
        <taxon>Vertebrata</taxon>
        <taxon>Euteleostomi</taxon>
        <taxon>Lepidosauria</taxon>
        <taxon>Squamata</taxon>
        <taxon>Bifurcata</taxon>
        <taxon>Unidentata</taxon>
        <taxon>Episquamata</taxon>
        <taxon>Toxicofera</taxon>
        <taxon>Iguania</taxon>
        <taxon>Dactyloidae</taxon>
        <taxon>Anolis</taxon>
    </lineage>
</organism>
<dbReference type="InParanoid" id="G1K8C4"/>
<dbReference type="InterPro" id="IPR039775">
    <property type="entry name" value="PHTF1/2"/>
</dbReference>
<keyword evidence="10" id="KW-1185">Reference proteome</keyword>
<dbReference type="OrthoDB" id="10066656at2759"/>
<feature type="transmembrane region" description="Helical" evidence="7">
    <location>
        <begin position="618"/>
        <end position="639"/>
    </location>
</feature>
<evidence type="ECO:0000256" key="6">
    <source>
        <dbReference type="SAM" id="MobiDB-lite"/>
    </source>
</evidence>
<keyword evidence="3 7" id="KW-1133">Transmembrane helix</keyword>
<evidence type="ECO:0000259" key="8">
    <source>
        <dbReference type="Pfam" id="PF12129"/>
    </source>
</evidence>
<feature type="region of interest" description="Disordered" evidence="6">
    <location>
        <begin position="329"/>
        <end position="374"/>
    </location>
</feature>
<dbReference type="Bgee" id="ENSACAG00000000153">
    <property type="expression patterns" value="Expressed in embryonic post-anal tail and 13 other cell types or tissues"/>
</dbReference>
<feature type="transmembrane region" description="Helical" evidence="7">
    <location>
        <begin position="482"/>
        <end position="501"/>
    </location>
</feature>
<dbReference type="GeneTree" id="ENSGT00390000011648"/>
<dbReference type="GeneID" id="100551870"/>
<accession>G1K8C4</accession>
<feature type="compositionally biased region" description="Basic and acidic residues" evidence="6">
    <location>
        <begin position="361"/>
        <end position="372"/>
    </location>
</feature>
<reference evidence="9" key="2">
    <citation type="submission" date="2025-08" db="UniProtKB">
        <authorList>
            <consortium name="Ensembl"/>
        </authorList>
    </citation>
    <scope>IDENTIFICATION</scope>
</reference>
<feature type="transmembrane region" description="Helical" evidence="7">
    <location>
        <begin position="99"/>
        <end position="119"/>
    </location>
</feature>
<evidence type="ECO:0000313" key="9">
    <source>
        <dbReference type="Ensembl" id="ENSACAP00000000151.3"/>
    </source>
</evidence>
<dbReference type="PANTHER" id="PTHR12680:SF8">
    <property type="entry name" value="PROTEIN PHTF1"/>
    <property type="match status" value="1"/>
</dbReference>
<protein>
    <submittedName>
        <fullName evidence="9">Putative homeodomain transcription factor 1</fullName>
    </submittedName>
</protein>
<feature type="region of interest" description="Disordered" evidence="6">
    <location>
        <begin position="167"/>
        <end position="197"/>
    </location>
</feature>
<evidence type="ECO:0000256" key="4">
    <source>
        <dbReference type="ARBA" id="ARBA00023136"/>
    </source>
</evidence>
<evidence type="ECO:0000256" key="1">
    <source>
        <dbReference type="ARBA" id="ARBA00004141"/>
    </source>
</evidence>
<evidence type="ECO:0000256" key="2">
    <source>
        <dbReference type="ARBA" id="ARBA00022692"/>
    </source>
</evidence>
<sequence>MASSGEDAIAWYQKKIGAYDQQIWEKSIEQTEMKGFKNKPKKIGHIQPDLIDVDLIRGSTFAKAKPEIPWTSLTRKGLVRVVFFPLFSQWWIQVTSWRIFTWLLMLYLLQVVAIVLYYIMPVVSASEIIGPLCLMLLMGTVHCQIVSTQLTKPSGINGSSIGRRRRKMRKFAGGDGSSTSSVDKMIREEESPELSSRSSSFFGSVLRRRSREGMKRGKRVADKGAETEHSTSIKRRISKSEHGLQWTKESGTVLSVEKNPISTRCPGISDELSSEEEADSVSQRVLLRRCVDSAPNVNENQIRMSSVGSESVPINQAVSQVKEVVKSMQDSDSIAESEQETVLHEEYRPSFSSESRSGSASHRDSESTRHDSETEDMLWDDLLHGPECRSSYTSDSEGKAVSAAPLTPVIAKGKDAKGGKRDSKEDVFQQNHLFWLQNTSPASTKVSALIWEGNECKKVDMSVLEISGVIMSRVNACQQGVGYQWLGNIVTVGLAFLPFLYRLFHSKTLEQLWTLSTKELLYIFCGAPTIPPVIVLAAIIFLERLCLTWMFFFMMCVAERTYKQRFLFAKLFSHITSARKARKYEIPHFRLKKVENIKIWLSLRSYLKRRGPQRSVDVVVSSIFLLALSIAFICCAQVLKGHKTFLNAAYNWEFLIWETALLLFLLRLASLGSETNKKYSNISILLTEQINLYLKMEKKPNKKEQLTLVNNVLKLSTKLLKELDTPFRLYGLTMNPLIYNITRVVILSAVSGVISDLLGFNIRLWKIKP</sequence>
<dbReference type="eggNOG" id="ENOG502QQGQ">
    <property type="taxonomic scope" value="Eukaryota"/>
</dbReference>
<dbReference type="CTD" id="10745"/>
<feature type="compositionally biased region" description="Basic and acidic residues" evidence="6">
    <location>
        <begin position="211"/>
        <end position="231"/>
    </location>
</feature>
<comment type="subcellular location">
    <subcellularLocation>
        <location evidence="1">Membrane</location>
        <topology evidence="1">Multi-pass membrane protein</topology>
    </subcellularLocation>
</comment>
<feature type="transmembrane region" description="Helical" evidence="7">
    <location>
        <begin position="521"/>
        <end position="541"/>
    </location>
</feature>
<reference evidence="9 10" key="1">
    <citation type="submission" date="2009-12" db="EMBL/GenBank/DDBJ databases">
        <title>The Genome Sequence of Anolis carolinensis (Green Anole Lizard).</title>
        <authorList>
            <consortium name="The Genome Sequencing Platform"/>
            <person name="Di Palma F."/>
            <person name="Alfoldi J."/>
            <person name="Heiman D."/>
            <person name="Young S."/>
            <person name="Grabherr M."/>
            <person name="Johnson J."/>
            <person name="Lander E.S."/>
            <person name="Lindblad-Toh K."/>
        </authorList>
    </citation>
    <scope>NUCLEOTIDE SEQUENCE [LARGE SCALE GENOMIC DNA]</scope>
    <source>
        <strain evidence="9 10">JBL SC #1</strain>
    </source>
</reference>
<keyword evidence="5" id="KW-0325">Glycoprotein</keyword>
<proteinExistence type="predicted"/>
<reference evidence="9" key="3">
    <citation type="submission" date="2025-09" db="UniProtKB">
        <authorList>
            <consortium name="Ensembl"/>
        </authorList>
    </citation>
    <scope>IDENTIFICATION</scope>
</reference>
<dbReference type="Ensembl" id="ENSACAT00000000154.4">
    <property type="protein sequence ID" value="ENSACAP00000000151.3"/>
    <property type="gene ID" value="ENSACAG00000000153.4"/>
</dbReference>